<reference evidence="1 3" key="1">
    <citation type="journal article" date="2015" name="Genome Announc.">
        <title>Complete Genome Sequences for Two Strains of a Novel Fastidious, Partially Acid-Fast, Gram-Positive Corynebacterineae Bacterium, Derived from Human Clinical Samples.</title>
        <authorList>
            <person name="Nicholson A.C."/>
            <person name="Bell M."/>
            <person name="Humrighouse B.W."/>
            <person name="McQuiston J.R."/>
        </authorList>
    </citation>
    <scope>NUCLEOTIDE SEQUENCE [LARGE SCALE GENOMIC DNA]</scope>
    <source>
        <strain evidence="1 3">X1698</strain>
    </source>
</reference>
<organism evidence="1 3">
    <name type="scientific">Lawsonella clevelandensis</name>
    <dbReference type="NCBI Taxonomy" id="1528099"/>
    <lineage>
        <taxon>Bacteria</taxon>
        <taxon>Bacillati</taxon>
        <taxon>Actinomycetota</taxon>
        <taxon>Actinomycetes</taxon>
        <taxon>Mycobacteriales</taxon>
        <taxon>Lawsonellaceae</taxon>
        <taxon>Lawsonella</taxon>
    </lineage>
</organism>
<dbReference type="Proteomes" id="UP000324288">
    <property type="component" value="Chromosome"/>
</dbReference>
<evidence type="ECO:0000313" key="1">
    <source>
        <dbReference type="EMBL" id="ALE18958.1"/>
    </source>
</evidence>
<reference evidence="1" key="2">
    <citation type="journal article" date="2016" name="Int. J. Syst. Evol. Microbiol.">
        <title>Lawsonella clevelandensis gen. nov., sp. nov., a new member of the suborder Corynebacterineae isolated from human abscesses.</title>
        <authorList>
            <person name="Bell M.E."/>
            <person name="Bernard K.A."/>
            <person name="Harrington S.M."/>
            <person name="Patel N.B."/>
            <person name="Tucker T.A."/>
            <person name="Metcalfe M.G."/>
            <person name="McQuiston J.R."/>
        </authorList>
    </citation>
    <scope>NUCLEOTIDE SEQUENCE</scope>
    <source>
        <strain evidence="1">X1698</strain>
    </source>
</reference>
<evidence type="ECO:0000313" key="4">
    <source>
        <dbReference type="Proteomes" id="UP000324288"/>
    </source>
</evidence>
<name>A0A0M4MC22_9ACTN</name>
<dbReference type="RefSeq" id="WP_053961924.1">
    <property type="nucleotide sequence ID" value="NZ_CP012390.1"/>
</dbReference>
<dbReference type="EMBL" id="CP012390">
    <property type="protein sequence ID" value="ALE18958.1"/>
    <property type="molecule type" value="Genomic_DNA"/>
</dbReference>
<dbReference type="EMBL" id="LR584267">
    <property type="protein sequence ID" value="VHO00468.1"/>
    <property type="molecule type" value="Genomic_DNA"/>
</dbReference>
<dbReference type="Proteomes" id="UP000068137">
    <property type="component" value="Chromosome"/>
</dbReference>
<proteinExistence type="predicted"/>
<sequence length="87" mass="9695">MPKISGVVKDLLAVKQGELDALAAEYQALLDSWEKFQTASNELAALLAESTIPLKEIAKLFDTKMPVLRWITKNFTPTPQEENPLQP</sequence>
<evidence type="ECO:0000313" key="3">
    <source>
        <dbReference type="Proteomes" id="UP000068137"/>
    </source>
</evidence>
<gene>
    <name evidence="1" type="ORF">AL705_04090</name>
    <name evidence="2" type="ORF">LC603019_00769</name>
</gene>
<protein>
    <submittedName>
        <fullName evidence="1">Uncharacterized protein</fullName>
    </submittedName>
</protein>
<dbReference type="KEGG" id="cbq:AL705_04090"/>
<reference evidence="2 4" key="3">
    <citation type="submission" date="2019-04" db="EMBL/GenBank/DDBJ databases">
        <authorList>
            <person name="Seth-Smith MB H."/>
            <person name="Seth-Smith H."/>
        </authorList>
    </citation>
    <scope>NUCLEOTIDE SEQUENCE [LARGE SCALE GENOMIC DNA]</scope>
    <source>
        <strain evidence="2">USB-603019</strain>
    </source>
</reference>
<keyword evidence="4" id="KW-1185">Reference proteome</keyword>
<dbReference type="AlphaFoldDB" id="A0A0M4MC22"/>
<accession>A0A0M4MC22</accession>
<evidence type="ECO:0000313" key="2">
    <source>
        <dbReference type="EMBL" id="VHO00468.1"/>
    </source>
</evidence>